<reference evidence="2 3" key="1">
    <citation type="submission" date="2015-03" db="EMBL/GenBank/DDBJ databases">
        <title>Genomic characterization of Dehalococcoides mccartyi strain 11a5, an unusal plasmid-containing chloroethene dechlorinator.</title>
        <authorList>
            <person name="Zhao S."/>
            <person name="Ding C."/>
            <person name="He J."/>
        </authorList>
    </citation>
    <scope>NUCLEOTIDE SEQUENCE [LARGE SCALE GENOMIC DNA]</scope>
    <source>
        <strain evidence="2 3">11a5</strain>
    </source>
</reference>
<evidence type="ECO:0000313" key="2">
    <source>
        <dbReference type="EMBL" id="AMU86819.1"/>
    </source>
</evidence>
<gene>
    <name evidence="2" type="ORF">Dm11a5_0993</name>
</gene>
<sequence>MVKGIITAVITFIVLLLVAAVLVMGYLGIMPGVSSLMGSDKPRDLGITATSQDYQTMVTKSGVTVSALPSDTLPADSLTFSGSRVVNTFYTSEELTAFVNQTDYKYKPVKNFQVRINSDGTVECSGIFDIKVIQDFITASSGNSEISQYWDKYSRYFLSNPAFYVKCTPSMTNNHLSLQVEKFELGRFSIPQAALDELTSKLITLTDGILNHIPGLSVNSITMVNGKAVFNMVGHKYISIATP</sequence>
<keyword evidence="1" id="KW-0812">Transmembrane</keyword>
<proteinExistence type="predicted"/>
<dbReference type="EMBL" id="CP011127">
    <property type="protein sequence ID" value="AMU86819.1"/>
    <property type="molecule type" value="Genomic_DNA"/>
</dbReference>
<dbReference type="AlphaFoldDB" id="A0A142VAY8"/>
<organism evidence="2 3">
    <name type="scientific">Dehalococcoides mccartyi</name>
    <dbReference type="NCBI Taxonomy" id="61435"/>
    <lineage>
        <taxon>Bacteria</taxon>
        <taxon>Bacillati</taxon>
        <taxon>Chloroflexota</taxon>
        <taxon>Dehalococcoidia</taxon>
        <taxon>Dehalococcoidales</taxon>
        <taxon>Dehalococcoidaceae</taxon>
        <taxon>Dehalococcoides</taxon>
    </lineage>
</organism>
<accession>A0A142VAY8</accession>
<evidence type="ECO:0000256" key="1">
    <source>
        <dbReference type="SAM" id="Phobius"/>
    </source>
</evidence>
<dbReference type="RefSeq" id="WP_011309527.1">
    <property type="nucleotide sequence ID" value="NZ_CP011127.1"/>
</dbReference>
<evidence type="ECO:0000313" key="3">
    <source>
        <dbReference type="Proteomes" id="UP000076394"/>
    </source>
</evidence>
<protein>
    <submittedName>
        <fullName evidence="2">Uncharacterized protein</fullName>
    </submittedName>
</protein>
<feature type="transmembrane region" description="Helical" evidence="1">
    <location>
        <begin position="6"/>
        <end position="29"/>
    </location>
</feature>
<name>A0A142VAY8_9CHLR</name>
<dbReference type="Proteomes" id="UP000076394">
    <property type="component" value="Chromosome"/>
</dbReference>
<keyword evidence="1" id="KW-0472">Membrane</keyword>
<dbReference type="PATRIC" id="fig|61435.13.peg.1008"/>
<keyword evidence="1" id="KW-1133">Transmembrane helix</keyword>